<keyword evidence="4" id="KW-1185">Reference proteome</keyword>
<dbReference type="Proteomes" id="UP001499987">
    <property type="component" value="Unassembled WGS sequence"/>
</dbReference>
<reference evidence="4" key="1">
    <citation type="journal article" date="2019" name="Int. J. Syst. Evol. Microbiol.">
        <title>The Global Catalogue of Microorganisms (GCM) 10K type strain sequencing project: providing services to taxonomists for standard genome sequencing and annotation.</title>
        <authorList>
            <consortium name="The Broad Institute Genomics Platform"/>
            <consortium name="The Broad Institute Genome Sequencing Center for Infectious Disease"/>
            <person name="Wu L."/>
            <person name="Ma J."/>
        </authorList>
    </citation>
    <scope>NUCLEOTIDE SEQUENCE [LARGE SCALE GENOMIC DNA]</scope>
    <source>
        <strain evidence="4">JCM 13002</strain>
    </source>
</reference>
<feature type="region of interest" description="Disordered" evidence="1">
    <location>
        <begin position="111"/>
        <end position="157"/>
    </location>
</feature>
<evidence type="ECO:0000313" key="4">
    <source>
        <dbReference type="Proteomes" id="UP001499987"/>
    </source>
</evidence>
<organism evidence="3 4">
    <name type="scientific">Kitasatospora arboriphila</name>
    <dbReference type="NCBI Taxonomy" id="258052"/>
    <lineage>
        <taxon>Bacteria</taxon>
        <taxon>Bacillati</taxon>
        <taxon>Actinomycetota</taxon>
        <taxon>Actinomycetes</taxon>
        <taxon>Kitasatosporales</taxon>
        <taxon>Streptomycetaceae</taxon>
        <taxon>Kitasatospora</taxon>
    </lineage>
</organism>
<keyword evidence="2" id="KW-1133">Transmembrane helix</keyword>
<gene>
    <name evidence="3" type="ORF">GCM10009663_62510</name>
</gene>
<keyword evidence="2" id="KW-0472">Membrane</keyword>
<protein>
    <submittedName>
        <fullName evidence="3">Uncharacterized protein</fullName>
    </submittedName>
</protein>
<feature type="transmembrane region" description="Helical" evidence="2">
    <location>
        <begin position="88"/>
        <end position="107"/>
    </location>
</feature>
<feature type="transmembrane region" description="Helical" evidence="2">
    <location>
        <begin position="31"/>
        <end position="52"/>
    </location>
</feature>
<accession>A0ABP4EK67</accession>
<keyword evidence="2" id="KW-0812">Transmembrane</keyword>
<name>A0ABP4EK67_9ACTN</name>
<evidence type="ECO:0000313" key="3">
    <source>
        <dbReference type="EMBL" id="GAA1113097.1"/>
    </source>
</evidence>
<dbReference type="EMBL" id="BAAALD010000087">
    <property type="protein sequence ID" value="GAA1113097.1"/>
    <property type="molecule type" value="Genomic_DNA"/>
</dbReference>
<evidence type="ECO:0000256" key="1">
    <source>
        <dbReference type="SAM" id="MobiDB-lite"/>
    </source>
</evidence>
<proteinExistence type="predicted"/>
<evidence type="ECO:0000256" key="2">
    <source>
        <dbReference type="SAM" id="Phobius"/>
    </source>
</evidence>
<feature type="compositionally biased region" description="Pro residues" evidence="1">
    <location>
        <begin position="117"/>
        <end position="136"/>
    </location>
</feature>
<feature type="compositionally biased region" description="Basic and acidic residues" evidence="1">
    <location>
        <begin position="141"/>
        <end position="157"/>
    </location>
</feature>
<sequence length="157" mass="15615">MLGNRPRTVSLRSTLGALPACGEGLTVLQRVVRALVCAGGFLVVAGVVYGAVRVGDGCGSGFTPSSGPIVTSSAVECAELVAGRGNQAWMFIVLGVALLAGAIGLSLESTATGPAAAAPPPHPAVPAVPPAPPAPSSAPTVRDEEPNDRDAEPNDRK</sequence>
<comment type="caution">
    <text evidence="3">The sequence shown here is derived from an EMBL/GenBank/DDBJ whole genome shotgun (WGS) entry which is preliminary data.</text>
</comment>